<feature type="binding site" evidence="6">
    <location>
        <position position="147"/>
    </location>
    <ligand>
        <name>S-adenosyl-L-methionine</name>
        <dbReference type="ChEBI" id="CHEBI:59789"/>
    </ligand>
</feature>
<dbReference type="GO" id="GO:0070043">
    <property type="term" value="F:rRNA (guanine-N7-)-methyltransferase activity"/>
    <property type="evidence" value="ECO:0007669"/>
    <property type="project" value="UniProtKB-UniRule"/>
</dbReference>
<protein>
    <recommendedName>
        <fullName evidence="6">Ribosomal RNA small subunit methyltransferase G</fullName>
        <ecNumber evidence="6">2.1.1.-</ecNumber>
    </recommendedName>
    <alternativeName>
        <fullName evidence="6">16S rRNA 7-methylguanosine methyltransferase</fullName>
        <shortName evidence="6">16S rRNA m7G methyltransferase</shortName>
    </alternativeName>
</protein>
<keyword evidence="3 6" id="KW-0489">Methyltransferase</keyword>
<comment type="similarity">
    <text evidence="6">Belongs to the methyltransferase superfamily. RNA methyltransferase RsmG family.</text>
</comment>
<evidence type="ECO:0000256" key="2">
    <source>
        <dbReference type="ARBA" id="ARBA00022552"/>
    </source>
</evidence>
<dbReference type="EC" id="2.1.1.-" evidence="6"/>
<dbReference type="GO" id="GO:0005829">
    <property type="term" value="C:cytosol"/>
    <property type="evidence" value="ECO:0007669"/>
    <property type="project" value="TreeGrafter"/>
</dbReference>
<sequence>MDIKNLLISKAKEIGVKVSPAQAEQFQIYLDLLLERNTVMNLTAITDPEEAVIKHFVDSLTLLKALEIKKNAKVIDVGTGAGFPGIPLKIMRPDIELTLLDSLNKRLVFLREVCDAIGIEAETIHKRAEEAGKDTKLRESFDVATARAVANMNILAEYCIPLIKMKGYFAAMKGPSLPDELEYARKAISSLGCDVVKTVPFILPDEEQSERFVAVMRKLRFTPKMYPRHGGTITKKPLFLEQKGEAK</sequence>
<keyword evidence="1 6" id="KW-0963">Cytoplasm</keyword>
<comment type="caution">
    <text evidence="6">Lacks conserved residue(s) required for the propagation of feature annotation.</text>
</comment>
<dbReference type="HAMAP" id="MF_00074">
    <property type="entry name" value="16SrRNA_methyltr_G"/>
    <property type="match status" value="1"/>
</dbReference>
<evidence type="ECO:0000256" key="6">
    <source>
        <dbReference type="HAMAP-Rule" id="MF_00074"/>
    </source>
</evidence>
<keyword evidence="8" id="KW-1185">Reference proteome</keyword>
<feature type="binding site" evidence="6">
    <location>
        <position position="78"/>
    </location>
    <ligand>
        <name>S-adenosyl-L-methionine</name>
        <dbReference type="ChEBI" id="CHEBI:59789"/>
    </ligand>
</feature>
<dbReference type="PANTHER" id="PTHR31760:SF0">
    <property type="entry name" value="S-ADENOSYL-L-METHIONINE-DEPENDENT METHYLTRANSFERASES SUPERFAMILY PROTEIN"/>
    <property type="match status" value="1"/>
</dbReference>
<dbReference type="RefSeq" id="WP_176820440.1">
    <property type="nucleotide sequence ID" value="NZ_JAJEQC010000008.1"/>
</dbReference>
<gene>
    <name evidence="6 7" type="primary">rsmG</name>
    <name evidence="7" type="ORF">LKD31_09410</name>
</gene>
<keyword evidence="2 6" id="KW-0698">rRNA processing</keyword>
<comment type="function">
    <text evidence="6">Specifically methylates the N7 position of a guanine in 16S rRNA.</text>
</comment>
<evidence type="ECO:0000313" key="7">
    <source>
        <dbReference type="EMBL" id="MCC2137235.1"/>
    </source>
</evidence>
<comment type="caution">
    <text evidence="7">The sequence shown here is derived from an EMBL/GenBank/DDBJ whole genome shotgun (WGS) entry which is preliminary data.</text>
</comment>
<dbReference type="EMBL" id="JAJEQC010000008">
    <property type="protein sequence ID" value="MCC2137235.1"/>
    <property type="molecule type" value="Genomic_DNA"/>
</dbReference>
<keyword evidence="4 6" id="KW-0808">Transferase</keyword>
<dbReference type="PANTHER" id="PTHR31760">
    <property type="entry name" value="S-ADENOSYL-L-METHIONINE-DEPENDENT METHYLTRANSFERASES SUPERFAMILY PROTEIN"/>
    <property type="match status" value="1"/>
</dbReference>
<evidence type="ECO:0000313" key="8">
    <source>
        <dbReference type="Proteomes" id="UP001199424"/>
    </source>
</evidence>
<dbReference type="SUPFAM" id="SSF53335">
    <property type="entry name" value="S-adenosyl-L-methionine-dependent methyltransferases"/>
    <property type="match status" value="1"/>
</dbReference>
<dbReference type="InterPro" id="IPR029063">
    <property type="entry name" value="SAM-dependent_MTases_sf"/>
</dbReference>
<feature type="binding site" evidence="6">
    <location>
        <position position="83"/>
    </location>
    <ligand>
        <name>S-adenosyl-L-methionine</name>
        <dbReference type="ChEBI" id="CHEBI:59789"/>
    </ligand>
</feature>
<dbReference type="Proteomes" id="UP001199424">
    <property type="component" value="Unassembled WGS sequence"/>
</dbReference>
<accession>A0AAE3AIG5</accession>
<proteinExistence type="inferred from homology"/>
<dbReference type="Pfam" id="PF02527">
    <property type="entry name" value="GidB"/>
    <property type="match status" value="1"/>
</dbReference>
<evidence type="ECO:0000256" key="1">
    <source>
        <dbReference type="ARBA" id="ARBA00022490"/>
    </source>
</evidence>
<name>A0AAE3AIG5_9FIRM</name>
<evidence type="ECO:0000256" key="5">
    <source>
        <dbReference type="ARBA" id="ARBA00022691"/>
    </source>
</evidence>
<dbReference type="NCBIfam" id="TIGR00138">
    <property type="entry name" value="rsmG_gidB"/>
    <property type="match status" value="1"/>
</dbReference>
<dbReference type="AlphaFoldDB" id="A0AAE3AIG5"/>
<evidence type="ECO:0000256" key="4">
    <source>
        <dbReference type="ARBA" id="ARBA00022679"/>
    </source>
</evidence>
<dbReference type="FunFam" id="3.40.50.150:FF:000041">
    <property type="entry name" value="Ribosomal RNA small subunit methyltransferase G"/>
    <property type="match status" value="1"/>
</dbReference>
<keyword evidence="5 6" id="KW-0949">S-adenosyl-L-methionine</keyword>
<dbReference type="InterPro" id="IPR003682">
    <property type="entry name" value="rRNA_ssu_MeTfrase_G"/>
</dbReference>
<organism evidence="7 8">
    <name type="scientific">Hominenteromicrobium mulieris</name>
    <dbReference type="NCBI Taxonomy" id="2885357"/>
    <lineage>
        <taxon>Bacteria</taxon>
        <taxon>Bacillati</taxon>
        <taxon>Bacillota</taxon>
        <taxon>Clostridia</taxon>
        <taxon>Eubacteriales</taxon>
        <taxon>Oscillospiraceae</taxon>
        <taxon>Hominenteromicrobium</taxon>
    </lineage>
</organism>
<comment type="subcellular location">
    <subcellularLocation>
        <location evidence="6">Cytoplasm</location>
    </subcellularLocation>
</comment>
<dbReference type="Gene3D" id="3.40.50.150">
    <property type="entry name" value="Vaccinia Virus protein VP39"/>
    <property type="match status" value="1"/>
</dbReference>
<reference evidence="7" key="1">
    <citation type="submission" date="2021-10" db="EMBL/GenBank/DDBJ databases">
        <title>Anaerobic single-cell dispensing facilitates the cultivation of human gut bacteria.</title>
        <authorList>
            <person name="Afrizal A."/>
        </authorList>
    </citation>
    <scope>NUCLEOTIDE SEQUENCE</scope>
    <source>
        <strain evidence="7">CLA-AA-H250</strain>
    </source>
</reference>
<evidence type="ECO:0000256" key="3">
    <source>
        <dbReference type="ARBA" id="ARBA00022603"/>
    </source>
</evidence>
<feature type="binding site" evidence="6">
    <location>
        <begin position="128"/>
        <end position="129"/>
    </location>
    <ligand>
        <name>S-adenosyl-L-methionine</name>
        <dbReference type="ChEBI" id="CHEBI:59789"/>
    </ligand>
</feature>
<dbReference type="PIRSF" id="PIRSF003078">
    <property type="entry name" value="GidB"/>
    <property type="match status" value="1"/>
</dbReference>